<keyword evidence="13" id="KW-1185">Reference proteome</keyword>
<keyword evidence="3 10" id="KW-0032">Aminotransferase</keyword>
<dbReference type="Gene3D" id="3.20.10.10">
    <property type="entry name" value="D-amino Acid Aminotransferase, subunit A, domain 2"/>
    <property type="match status" value="1"/>
</dbReference>
<dbReference type="InterPro" id="IPR001544">
    <property type="entry name" value="Aminotrans_IV"/>
</dbReference>
<dbReference type="PANTHER" id="PTHR11825:SF44">
    <property type="entry name" value="BRANCHED-CHAIN-AMINO-ACID AMINOTRANSFERASE"/>
    <property type="match status" value="1"/>
</dbReference>
<dbReference type="OrthoDB" id="1732691at2759"/>
<organism evidence="12 13">
    <name type="scientific">Aphis craccivora</name>
    <name type="common">Cowpea aphid</name>
    <dbReference type="NCBI Taxonomy" id="307492"/>
    <lineage>
        <taxon>Eukaryota</taxon>
        <taxon>Metazoa</taxon>
        <taxon>Ecdysozoa</taxon>
        <taxon>Arthropoda</taxon>
        <taxon>Hexapoda</taxon>
        <taxon>Insecta</taxon>
        <taxon>Pterygota</taxon>
        <taxon>Neoptera</taxon>
        <taxon>Paraneoptera</taxon>
        <taxon>Hemiptera</taxon>
        <taxon>Sternorrhyncha</taxon>
        <taxon>Aphidomorpha</taxon>
        <taxon>Aphidoidea</taxon>
        <taxon>Aphididae</taxon>
        <taxon>Aphidini</taxon>
        <taxon>Aphis</taxon>
        <taxon>Aphis</taxon>
    </lineage>
</organism>
<evidence type="ECO:0000313" key="13">
    <source>
        <dbReference type="Proteomes" id="UP000478052"/>
    </source>
</evidence>
<keyword evidence="11" id="KW-0812">Transmembrane</keyword>
<dbReference type="PROSITE" id="PS00770">
    <property type="entry name" value="AA_TRANSFER_CLASS_4"/>
    <property type="match status" value="1"/>
</dbReference>
<dbReference type="Gene3D" id="3.30.470.10">
    <property type="match status" value="1"/>
</dbReference>
<dbReference type="InterPro" id="IPR043132">
    <property type="entry name" value="BCAT-like_C"/>
</dbReference>
<accession>A0A6G0Z8A4</accession>
<gene>
    <name evidence="12" type="ORF">FWK35_00002935</name>
</gene>
<reference evidence="12 13" key="1">
    <citation type="submission" date="2019-08" db="EMBL/GenBank/DDBJ databases">
        <title>Whole genome of Aphis craccivora.</title>
        <authorList>
            <person name="Voronova N.V."/>
            <person name="Shulinski R.S."/>
            <person name="Bandarenka Y.V."/>
            <person name="Zhorov D.G."/>
            <person name="Warner D."/>
        </authorList>
    </citation>
    <scope>NUCLEOTIDE SEQUENCE [LARGE SCALE GENOMIC DNA]</scope>
    <source>
        <strain evidence="12">180601</strain>
        <tissue evidence="12">Whole Body</tissue>
    </source>
</reference>
<dbReference type="GO" id="GO:0009098">
    <property type="term" value="P:L-leucine biosynthetic process"/>
    <property type="evidence" value="ECO:0007669"/>
    <property type="project" value="TreeGrafter"/>
</dbReference>
<dbReference type="CDD" id="cd01557">
    <property type="entry name" value="BCAT_beta_family"/>
    <property type="match status" value="1"/>
</dbReference>
<proteinExistence type="inferred from homology"/>
<dbReference type="NCBIfam" id="TIGR01123">
    <property type="entry name" value="ilvE_II"/>
    <property type="match status" value="1"/>
</dbReference>
<evidence type="ECO:0000256" key="5">
    <source>
        <dbReference type="ARBA" id="ARBA00022679"/>
    </source>
</evidence>
<name>A0A6G0Z8A4_APHCR</name>
<dbReference type="InterPro" id="IPR043131">
    <property type="entry name" value="BCAT-like_N"/>
</dbReference>
<dbReference type="InterPro" id="IPR005786">
    <property type="entry name" value="B_amino_transII"/>
</dbReference>
<keyword evidence="4 10" id="KW-0028">Amino-acid biosynthesis</keyword>
<evidence type="ECO:0000256" key="2">
    <source>
        <dbReference type="ARBA" id="ARBA00009320"/>
    </source>
</evidence>
<dbReference type="InterPro" id="IPR036038">
    <property type="entry name" value="Aminotransferase-like"/>
</dbReference>
<dbReference type="GO" id="GO:0009099">
    <property type="term" value="P:L-valine biosynthetic process"/>
    <property type="evidence" value="ECO:0007669"/>
    <property type="project" value="TreeGrafter"/>
</dbReference>
<dbReference type="GO" id="GO:0005739">
    <property type="term" value="C:mitochondrion"/>
    <property type="evidence" value="ECO:0007669"/>
    <property type="project" value="TreeGrafter"/>
</dbReference>
<evidence type="ECO:0000256" key="1">
    <source>
        <dbReference type="ARBA" id="ARBA00001933"/>
    </source>
</evidence>
<keyword evidence="11" id="KW-0472">Membrane</keyword>
<evidence type="ECO:0000256" key="11">
    <source>
        <dbReference type="SAM" id="Phobius"/>
    </source>
</evidence>
<dbReference type="GO" id="GO:0004084">
    <property type="term" value="F:branched-chain-amino-acid transaminase activity"/>
    <property type="evidence" value="ECO:0007669"/>
    <property type="project" value="UniProtKB-EC"/>
</dbReference>
<comment type="catalytic activity">
    <reaction evidence="10">
        <text>L-isoleucine + 2-oxoglutarate = (S)-3-methyl-2-oxopentanoate + L-glutamate</text>
        <dbReference type="Rhea" id="RHEA:24801"/>
        <dbReference type="ChEBI" id="CHEBI:16810"/>
        <dbReference type="ChEBI" id="CHEBI:29985"/>
        <dbReference type="ChEBI" id="CHEBI:35146"/>
        <dbReference type="ChEBI" id="CHEBI:58045"/>
        <dbReference type="EC" id="2.6.1.42"/>
    </reaction>
</comment>
<sequence length="497" mass="56809">MYETVKINLVNHNAPEIVMFVYAYYDNFPKFLMILVSIAIRMCFQFSTIAPAFHIKRFTYCDYFFSNMASIDACLSVTQKILKQKKTCRKLYSIQHLLSKRNQSSVSQNDPDKCMKPDIDITLCKSSKLNDNVTNILKSGTQIKFGTIFTDHMLRIHYDKHAGGWQKPYITPMEHLHLHPAAKVLHYATEVFEGMKAYRSEHGHMNLFRPELNLQRLNKSAKRVGLPAVDSDVLLKGIERLVSIDNEWLPVSAPLSLYIRPNLIGTEGTLGVAQADTALLYVIMCTVGSYFSNKFKSVRLMANPKFTRAWPGGCGNFKIGANYATTLYPQELASKIGCHQMLWLYGEDRQITEVGAMNVFIFYKNQNGEKVLATPPLNGMILPGITRQSVLELTKEWDEFRVEERNFTMDELIELNKNNQILEFFGTGTAAVISPVSSILYEDAEVQLPTMEQSNPLYARLFKTITDIQYGRVAHPWARVVDERPHLFESQNYKYAN</sequence>
<dbReference type="Pfam" id="PF01063">
    <property type="entry name" value="Aminotran_4"/>
    <property type="match status" value="1"/>
</dbReference>
<comment type="catalytic activity">
    <reaction evidence="10">
        <text>L-valine + 2-oxoglutarate = 3-methyl-2-oxobutanoate + L-glutamate</text>
        <dbReference type="Rhea" id="RHEA:24813"/>
        <dbReference type="ChEBI" id="CHEBI:11851"/>
        <dbReference type="ChEBI" id="CHEBI:16810"/>
        <dbReference type="ChEBI" id="CHEBI:29985"/>
        <dbReference type="ChEBI" id="CHEBI:57762"/>
        <dbReference type="EC" id="2.6.1.42"/>
    </reaction>
</comment>
<evidence type="ECO:0000313" key="12">
    <source>
        <dbReference type="EMBL" id="KAF0766856.1"/>
    </source>
</evidence>
<dbReference type="SUPFAM" id="SSF56752">
    <property type="entry name" value="D-aminoacid aminotransferase-like PLP-dependent enzymes"/>
    <property type="match status" value="1"/>
</dbReference>
<comment type="catalytic activity">
    <reaction evidence="10">
        <text>L-leucine + 2-oxoglutarate = 4-methyl-2-oxopentanoate + L-glutamate</text>
        <dbReference type="Rhea" id="RHEA:18321"/>
        <dbReference type="ChEBI" id="CHEBI:16810"/>
        <dbReference type="ChEBI" id="CHEBI:17865"/>
        <dbReference type="ChEBI" id="CHEBI:29985"/>
        <dbReference type="ChEBI" id="CHEBI:57427"/>
        <dbReference type="EC" id="2.6.1.42"/>
    </reaction>
</comment>
<dbReference type="FunFam" id="3.20.10.10:FF:000004">
    <property type="entry name" value="Branched-chain-amino-acid aminotransferase"/>
    <property type="match status" value="1"/>
</dbReference>
<evidence type="ECO:0000256" key="7">
    <source>
        <dbReference type="ARBA" id="ARBA00023304"/>
    </source>
</evidence>
<keyword evidence="7 10" id="KW-0100">Branched-chain amino acid biosynthesis</keyword>
<keyword evidence="11" id="KW-1133">Transmembrane helix</keyword>
<dbReference type="NCBIfam" id="NF009897">
    <property type="entry name" value="PRK13357.1"/>
    <property type="match status" value="1"/>
</dbReference>
<dbReference type="EMBL" id="VUJU01001090">
    <property type="protein sequence ID" value="KAF0766856.1"/>
    <property type="molecule type" value="Genomic_DNA"/>
</dbReference>
<evidence type="ECO:0000256" key="4">
    <source>
        <dbReference type="ARBA" id="ARBA00022605"/>
    </source>
</evidence>
<keyword evidence="5 10" id="KW-0808">Transferase</keyword>
<dbReference type="AlphaFoldDB" id="A0A6G0Z8A4"/>
<dbReference type="PANTHER" id="PTHR11825">
    <property type="entry name" value="SUBGROUP IIII AMINOTRANSFERASE"/>
    <property type="match status" value="1"/>
</dbReference>
<evidence type="ECO:0000256" key="6">
    <source>
        <dbReference type="ARBA" id="ARBA00022898"/>
    </source>
</evidence>
<evidence type="ECO:0000256" key="8">
    <source>
        <dbReference type="RuleBase" id="RU004106"/>
    </source>
</evidence>
<evidence type="ECO:0000256" key="9">
    <source>
        <dbReference type="RuleBase" id="RU004516"/>
    </source>
</evidence>
<comment type="caution">
    <text evidence="12">The sequence shown here is derived from an EMBL/GenBank/DDBJ whole genome shotgun (WGS) entry which is preliminary data.</text>
</comment>
<comment type="similarity">
    <text evidence="2 8">Belongs to the class-IV pyridoxal-phosphate-dependent aminotransferase family.</text>
</comment>
<comment type="cofactor">
    <cofactor evidence="1 9">
        <name>pyridoxal 5'-phosphate</name>
        <dbReference type="ChEBI" id="CHEBI:597326"/>
    </cofactor>
</comment>
<dbReference type="EC" id="2.6.1.42" evidence="10"/>
<feature type="transmembrane region" description="Helical" evidence="11">
    <location>
        <begin position="31"/>
        <end position="53"/>
    </location>
</feature>
<keyword evidence="6 9" id="KW-0663">Pyridoxal phosphate</keyword>
<dbReference type="InterPro" id="IPR018300">
    <property type="entry name" value="Aminotrans_IV_CS"/>
</dbReference>
<protein>
    <recommendedName>
        <fullName evidence="10">Branched-chain-amino-acid aminotransferase</fullName>
        <ecNumber evidence="10">2.6.1.42</ecNumber>
    </recommendedName>
</protein>
<evidence type="ECO:0000256" key="3">
    <source>
        <dbReference type="ARBA" id="ARBA00022576"/>
    </source>
</evidence>
<dbReference type="FunFam" id="3.30.470.10:FF:000002">
    <property type="entry name" value="Branched-chain-amino-acid aminotransferase"/>
    <property type="match status" value="1"/>
</dbReference>
<dbReference type="InterPro" id="IPR033939">
    <property type="entry name" value="BCAT_family"/>
</dbReference>
<dbReference type="Proteomes" id="UP000478052">
    <property type="component" value="Unassembled WGS sequence"/>
</dbReference>
<evidence type="ECO:0000256" key="10">
    <source>
        <dbReference type="RuleBase" id="RU004517"/>
    </source>
</evidence>